<dbReference type="Gene3D" id="1.25.40.10">
    <property type="entry name" value="Tetratricopeptide repeat domain"/>
    <property type="match status" value="1"/>
</dbReference>
<dbReference type="InterPro" id="IPR011990">
    <property type="entry name" value="TPR-like_helical_dom_sf"/>
</dbReference>
<dbReference type="RefSeq" id="WP_205169373.1">
    <property type="nucleotide sequence ID" value="NZ_JAFBDZ010000001.1"/>
</dbReference>
<dbReference type="Proteomes" id="UP001646157">
    <property type="component" value="Unassembled WGS sequence"/>
</dbReference>
<gene>
    <name evidence="1" type="ORF">JOC86_001406</name>
</gene>
<dbReference type="SUPFAM" id="SSF116965">
    <property type="entry name" value="Hypothetical protein MPN330"/>
    <property type="match status" value="1"/>
</dbReference>
<comment type="caution">
    <text evidence="1">The sequence shown here is derived from an EMBL/GenBank/DDBJ whole genome shotgun (WGS) entry which is preliminary data.</text>
</comment>
<keyword evidence="2" id="KW-1185">Reference proteome</keyword>
<sequence>MKKKGKSNSKNDNIIYFPGLKDRLFEKGLHALENQLLDEAIVLLNQAYEIDPNNGEVATAYTLSLYENRNYEEAKDICKQMLHSGLGDYFEVVDLYLMILIQLNEHREVIETIHALFEEKEVPFEKEDHFRKLLSFSEKVLKGKTDESMKEEFIHKPSSEVPYLLKGKSLEEQTLILAQLVHQNIHPFLTELIDMLKDDHTHPFLKTMIFNVLREHGYDKDIKVSKFKMSYIGSPTPFKDVFETQFFNRVTAVIEDHLHSLNPTLGEQMIELLKRHCFLLYPFEIEKPYETVGLAYIQYGLSLYGEVLENGPMDAHQKKEISEVIENIKELEEISSPTI</sequence>
<reference evidence="1 2" key="1">
    <citation type="submission" date="2021-01" db="EMBL/GenBank/DDBJ databases">
        <title>Genomic Encyclopedia of Type Strains, Phase IV (KMG-IV): sequencing the most valuable type-strain genomes for metagenomic binning, comparative biology and taxonomic classification.</title>
        <authorList>
            <person name="Goeker M."/>
        </authorList>
    </citation>
    <scope>NUCLEOTIDE SEQUENCE [LARGE SCALE GENOMIC DNA]</scope>
    <source>
        <strain evidence="1 2">DSM 24834</strain>
    </source>
</reference>
<evidence type="ECO:0000313" key="2">
    <source>
        <dbReference type="Proteomes" id="UP001646157"/>
    </source>
</evidence>
<name>A0ABS2NAT2_9BACI</name>
<evidence type="ECO:0000313" key="1">
    <source>
        <dbReference type="EMBL" id="MBM7584869.1"/>
    </source>
</evidence>
<proteinExistence type="predicted"/>
<dbReference type="SUPFAM" id="SSF48452">
    <property type="entry name" value="TPR-like"/>
    <property type="match status" value="1"/>
</dbReference>
<dbReference type="Pfam" id="PF14559">
    <property type="entry name" value="TPR_19"/>
    <property type="match status" value="1"/>
</dbReference>
<accession>A0ABS2NAT2</accession>
<protein>
    <submittedName>
        <fullName evidence="1">Tetratricopeptide (TPR) repeat protein</fullName>
    </submittedName>
</protein>
<organism evidence="1 2">
    <name type="scientific">Rossellomorea pakistanensis</name>
    <dbReference type="NCBI Taxonomy" id="992288"/>
    <lineage>
        <taxon>Bacteria</taxon>
        <taxon>Bacillati</taxon>
        <taxon>Bacillota</taxon>
        <taxon>Bacilli</taxon>
        <taxon>Bacillales</taxon>
        <taxon>Bacillaceae</taxon>
        <taxon>Rossellomorea</taxon>
    </lineage>
</organism>
<dbReference type="EMBL" id="JAFBDZ010000001">
    <property type="protein sequence ID" value="MBM7584869.1"/>
    <property type="molecule type" value="Genomic_DNA"/>
</dbReference>